<keyword evidence="6 11" id="KW-0067">ATP-binding</keyword>
<comment type="catalytic activity">
    <reaction evidence="9">
        <text>L-aspartyl-tRNA(Asn) + L-glutamine + ATP + H2O = L-asparaginyl-tRNA(Asn) + L-glutamate + ADP + phosphate + 2 H(+)</text>
        <dbReference type="Rhea" id="RHEA:14513"/>
        <dbReference type="Rhea" id="RHEA-COMP:9674"/>
        <dbReference type="Rhea" id="RHEA-COMP:9677"/>
        <dbReference type="ChEBI" id="CHEBI:15377"/>
        <dbReference type="ChEBI" id="CHEBI:15378"/>
        <dbReference type="ChEBI" id="CHEBI:29985"/>
        <dbReference type="ChEBI" id="CHEBI:30616"/>
        <dbReference type="ChEBI" id="CHEBI:43474"/>
        <dbReference type="ChEBI" id="CHEBI:58359"/>
        <dbReference type="ChEBI" id="CHEBI:78515"/>
        <dbReference type="ChEBI" id="CHEBI:78516"/>
        <dbReference type="ChEBI" id="CHEBI:456216"/>
    </reaction>
</comment>
<keyword evidence="12" id="KW-0175">Coiled coil</keyword>
<evidence type="ECO:0000313" key="14">
    <source>
        <dbReference type="EMBL" id="URE47169.1"/>
    </source>
</evidence>
<dbReference type="PANTHER" id="PTHR11659:SF0">
    <property type="entry name" value="GLUTAMYL-TRNA(GLN) AMIDOTRANSFERASE SUBUNIT B, MITOCHONDRIAL"/>
    <property type="match status" value="1"/>
</dbReference>
<dbReference type="InterPro" id="IPR042114">
    <property type="entry name" value="GatB_C_1"/>
</dbReference>
<evidence type="ECO:0000256" key="9">
    <source>
        <dbReference type="ARBA" id="ARBA00047380"/>
    </source>
</evidence>
<dbReference type="GO" id="GO:0032543">
    <property type="term" value="P:mitochondrial translation"/>
    <property type="evidence" value="ECO:0007669"/>
    <property type="project" value="UniProtKB-UniRule"/>
</dbReference>
<comment type="function">
    <text evidence="11">Allows the formation of correctly charged Gln-tRNA(Gln) through the transamidation of misacylated Glu-tRNA(Gln) in chloroplasts and mitochondria. The reaction takes place in the presence of glutamine and ATP through an activated gamma-phospho-Glu-tRNA(Gln).</text>
</comment>
<comment type="similarity">
    <text evidence="2">Belongs to the LOB domain-containing protein family.</text>
</comment>
<dbReference type="InterPro" id="IPR003789">
    <property type="entry name" value="Asn/Gln_tRNA_amidoTrase-B-like"/>
</dbReference>
<dbReference type="GO" id="GO:0009507">
    <property type="term" value="C:chloroplast"/>
    <property type="evidence" value="ECO:0007669"/>
    <property type="project" value="UniProtKB-SubCell"/>
</dbReference>
<dbReference type="FunFam" id="1.10.10.410:FF:000001">
    <property type="entry name" value="Aspartyl/glutamyl-tRNA(Asn/Gln) amidotransferase subunit B"/>
    <property type="match status" value="1"/>
</dbReference>
<dbReference type="NCBIfam" id="NF004012">
    <property type="entry name" value="PRK05477.1-2"/>
    <property type="match status" value="1"/>
</dbReference>
<dbReference type="EMBL" id="CP097511">
    <property type="protein sequence ID" value="URE47171.1"/>
    <property type="molecule type" value="Genomic_DNA"/>
</dbReference>
<dbReference type="Gene3D" id="1.10.10.410">
    <property type="match status" value="1"/>
</dbReference>
<evidence type="ECO:0000313" key="15">
    <source>
        <dbReference type="Proteomes" id="UP001055439"/>
    </source>
</evidence>
<accession>A0A9E7IF20</accession>
<dbReference type="PROSITE" id="PS51257">
    <property type="entry name" value="PROKAR_LIPOPROTEIN"/>
    <property type="match status" value="1"/>
</dbReference>
<dbReference type="SUPFAM" id="SSF89095">
    <property type="entry name" value="GatB/YqeY motif"/>
    <property type="match status" value="1"/>
</dbReference>
<keyword evidence="11" id="KW-0496">Mitochondrion</keyword>
<comment type="function">
    <text evidence="8">Allows the formation of correctly charged Asn-tRNA(Asn) or Gln-tRNA(Gln) through the transamidation of misacylated Asp-tRNA(Asn) or Glu-tRNA(Gln) in organisms which lack either or both of asparaginyl-tRNA or glutaminyl-tRNA synthetases. The reaction takes place in the presence of glutamine and ATP through an activated phospho-Asp-tRNA(Asn) or phospho-Glu-tRNA(Gln).</text>
</comment>
<comment type="catalytic activity">
    <reaction evidence="10 11">
        <text>L-glutamyl-tRNA(Gln) + L-glutamine + ATP + H2O = L-glutaminyl-tRNA(Gln) + L-glutamate + ADP + phosphate + H(+)</text>
        <dbReference type="Rhea" id="RHEA:17521"/>
        <dbReference type="Rhea" id="RHEA-COMP:9681"/>
        <dbReference type="Rhea" id="RHEA-COMP:9684"/>
        <dbReference type="ChEBI" id="CHEBI:15377"/>
        <dbReference type="ChEBI" id="CHEBI:15378"/>
        <dbReference type="ChEBI" id="CHEBI:29985"/>
        <dbReference type="ChEBI" id="CHEBI:30616"/>
        <dbReference type="ChEBI" id="CHEBI:43474"/>
        <dbReference type="ChEBI" id="CHEBI:58359"/>
        <dbReference type="ChEBI" id="CHEBI:78520"/>
        <dbReference type="ChEBI" id="CHEBI:78521"/>
        <dbReference type="ChEBI" id="CHEBI:456216"/>
    </reaction>
</comment>
<comment type="subcellular location">
    <subcellularLocation>
        <location evidence="11">Mitochondrion</location>
    </subcellularLocation>
    <subcellularLocation>
        <location evidence="11">Plastid</location>
        <location evidence="11">Chloroplast</location>
    </subcellularLocation>
</comment>
<dbReference type="SMART" id="SM00845">
    <property type="entry name" value="GatB_Yqey"/>
    <property type="match status" value="1"/>
</dbReference>
<organism evidence="14 15">
    <name type="scientific">Musa troglodytarum</name>
    <name type="common">fe'i banana</name>
    <dbReference type="NCBI Taxonomy" id="320322"/>
    <lineage>
        <taxon>Eukaryota</taxon>
        <taxon>Viridiplantae</taxon>
        <taxon>Streptophyta</taxon>
        <taxon>Embryophyta</taxon>
        <taxon>Tracheophyta</taxon>
        <taxon>Spermatophyta</taxon>
        <taxon>Magnoliopsida</taxon>
        <taxon>Liliopsida</taxon>
        <taxon>Zingiberales</taxon>
        <taxon>Musaceae</taxon>
        <taxon>Musa</taxon>
    </lineage>
</organism>
<name>A0A9E7IF20_9LILI</name>
<keyword evidence="11" id="KW-0150">Chloroplast</keyword>
<evidence type="ECO:0000259" key="13">
    <source>
        <dbReference type="PROSITE" id="PS50891"/>
    </source>
</evidence>
<dbReference type="PANTHER" id="PTHR11659">
    <property type="entry name" value="GLUTAMYL-TRNA GLN AMIDOTRANSFERASE SUBUNIT B MITOCHONDRIAL AND PROKARYOTIC PET112-RELATED"/>
    <property type="match status" value="1"/>
</dbReference>
<dbReference type="GO" id="GO:0070681">
    <property type="term" value="P:glutaminyl-tRNAGln biosynthesis via transamidation"/>
    <property type="evidence" value="ECO:0007669"/>
    <property type="project" value="UniProtKB-UniRule"/>
</dbReference>
<dbReference type="EMBL" id="CP097511">
    <property type="protein sequence ID" value="URE47169.1"/>
    <property type="molecule type" value="Genomic_DNA"/>
</dbReference>
<dbReference type="PROSITE" id="PS01234">
    <property type="entry name" value="GATB"/>
    <property type="match status" value="1"/>
</dbReference>
<evidence type="ECO:0000256" key="10">
    <source>
        <dbReference type="ARBA" id="ARBA00047913"/>
    </source>
</evidence>
<feature type="domain" description="LOB" evidence="13">
    <location>
        <begin position="153"/>
        <end position="254"/>
    </location>
</feature>
<dbReference type="GO" id="GO:0005524">
    <property type="term" value="F:ATP binding"/>
    <property type="evidence" value="ECO:0007669"/>
    <property type="project" value="UniProtKB-KW"/>
</dbReference>
<evidence type="ECO:0000256" key="7">
    <source>
        <dbReference type="ARBA" id="ARBA00022917"/>
    </source>
</evidence>
<dbReference type="InterPro" id="IPR004883">
    <property type="entry name" value="LOB"/>
</dbReference>
<dbReference type="HAMAP" id="MF_00121">
    <property type="entry name" value="GatB"/>
    <property type="match status" value="1"/>
</dbReference>
<evidence type="ECO:0000256" key="12">
    <source>
        <dbReference type="SAM" id="Coils"/>
    </source>
</evidence>
<dbReference type="InterPro" id="IPR017958">
    <property type="entry name" value="Gln-tRNA_amidoTrfase_suB_CS"/>
</dbReference>
<keyword evidence="7 11" id="KW-0648">Protein biosynthesis</keyword>
<dbReference type="GO" id="GO:0030956">
    <property type="term" value="C:glutamyl-tRNA(Gln) amidotransferase complex"/>
    <property type="evidence" value="ECO:0007669"/>
    <property type="project" value="UniProtKB-UniRule"/>
</dbReference>
<proteinExistence type="inferred from homology"/>
<dbReference type="Proteomes" id="UP001055439">
    <property type="component" value="Chromosome 9"/>
</dbReference>
<dbReference type="NCBIfam" id="TIGR00133">
    <property type="entry name" value="gatB"/>
    <property type="match status" value="1"/>
</dbReference>
<dbReference type="InterPro" id="IPR004413">
    <property type="entry name" value="GatB"/>
</dbReference>
<dbReference type="PROSITE" id="PS50891">
    <property type="entry name" value="LOB"/>
    <property type="match status" value="1"/>
</dbReference>
<dbReference type="InterPro" id="IPR023168">
    <property type="entry name" value="GatB_Yqey_C_2"/>
</dbReference>
<dbReference type="EC" id="6.3.5.-" evidence="11"/>
<evidence type="ECO:0000256" key="3">
    <source>
        <dbReference type="ARBA" id="ARBA00011123"/>
    </source>
</evidence>
<gene>
    <name evidence="11" type="primary">GATB</name>
    <name evidence="14" type="ORF">MUK42_13558</name>
</gene>
<sequence>MGRAEFGPSLSPILLGSQSCDYLRSTSSGGIAISEQGSAKKIVPKIASSRLEREGIGALFLPRAVSLISLSILFKISTLVSRDLLAVGESGIPKASFGLRFEHRASHKGRKAKQHLVSREQFLLALVFYACLPVSAVREMVSAAAAAAAAAASPCAACKFLRRKCQPECVFAPYFPPDQPQKFVHVHRVFGASNVTKLLNELHPYQREDAVNSLAYEADMRLRDPVYGCVGVISLLQRQLRQLRVDLSAAMSELSKYQSAGTGHGLIDVNHLTMPRHYEEDPAAKLAADGSYDTGLASVMKPSTASGDDSPAISPLRTKQLHVPFFLLTPRLSGSGGSWTRWDSCLKLFVGGGLNISGDQGVMMALIYHGGIRTNHIFLNQSALFIRTGSAFFRTLQASKTRINAQAESTTSTLKEASVQTTTKTSLEQKILGYEAIIGIETHVQLSTLTKAFCNCPYLYGSQPNTTVCPVCMGHPGTLPVLNSKVIEFAVKLGLALNCRLSMTSKFDRKQYFYPDLPKGYQISQFDIPIAIKGFIDLDLPVEFGGGHRRFGITRVHMEEDAGKLIHSETGSYSQVDLNRAGVPLLEIVSEPDMRSGLEAAEYAAEIQRLVRYLGISNGNMQEGSLRCDVNISVRPVGQSKFGTKVEIKNMNSFSAMNRAIDYEISRQVLLHNQGQSDQIVQETRLWEEGAQKTFTMRKKEGLADYRYFPEPDLPEVVLTKDYVDKIQQVLPELPEAKRRRYEKLGLNMQDVLFLANDNHVAEFFDASVENGADAKLAANWIMGDIAAFLKNERLSINEIKLTPVELSELIASIKNGTISGKIGKEIVDPAAIEALVDKVLASNPKQLQQYRGGKTKLQGFFAGQVMKESKGKANPLVLNKILTDKLNGGN</sequence>
<dbReference type="SUPFAM" id="SSF55931">
    <property type="entry name" value="Glutamine synthetase/guanido kinase"/>
    <property type="match status" value="1"/>
</dbReference>
<feature type="coiled-coil region" evidence="12">
    <location>
        <begin position="233"/>
        <end position="260"/>
    </location>
</feature>
<dbReference type="OrthoDB" id="1722066at2759"/>
<comment type="subunit">
    <text evidence="3">Heterotrimer of A, B and C subunits.</text>
</comment>
<evidence type="ECO:0000256" key="1">
    <source>
        <dbReference type="ARBA" id="ARBA00005306"/>
    </source>
</evidence>
<evidence type="ECO:0000256" key="2">
    <source>
        <dbReference type="ARBA" id="ARBA00005474"/>
    </source>
</evidence>
<dbReference type="InterPro" id="IPR006075">
    <property type="entry name" value="Asn/Gln-tRNA_Trfase_suB/E_cat"/>
</dbReference>
<keyword evidence="11" id="KW-0934">Plastid</keyword>
<keyword evidence="4 11" id="KW-0436">Ligase</keyword>
<dbReference type="AlphaFoldDB" id="A0A9E7IF20"/>
<evidence type="ECO:0000256" key="8">
    <source>
        <dbReference type="ARBA" id="ARBA00024799"/>
    </source>
</evidence>
<dbReference type="InterPro" id="IPR017959">
    <property type="entry name" value="Asn/Gln-tRNA_amidoTrfase_suB/E"/>
</dbReference>
<evidence type="ECO:0000256" key="4">
    <source>
        <dbReference type="ARBA" id="ARBA00022598"/>
    </source>
</evidence>
<keyword evidence="5 11" id="KW-0547">Nucleotide-binding</keyword>
<comment type="similarity">
    <text evidence="1 11">Belongs to the GatB/GatE family. GatB subfamily.</text>
</comment>
<evidence type="ECO:0000256" key="6">
    <source>
        <dbReference type="ARBA" id="ARBA00022840"/>
    </source>
</evidence>
<comment type="subunit">
    <text evidence="11">Subunit of the heterotrimeric GatCAB amidotransferase (AdT) complex, composed of A, B and C subunits.</text>
</comment>
<dbReference type="InterPro" id="IPR014746">
    <property type="entry name" value="Gln_synth/guanido_kin_cat_dom"/>
</dbReference>
<dbReference type="Gene3D" id="1.10.150.380">
    <property type="entry name" value="GatB domain, N-terminal subdomain"/>
    <property type="match status" value="1"/>
</dbReference>
<dbReference type="FunFam" id="1.10.150.380:FF:000001">
    <property type="entry name" value="Aspartyl/glutamyl-tRNA(Asn/Gln) amidotransferase subunit B"/>
    <property type="match status" value="1"/>
</dbReference>
<dbReference type="GO" id="GO:0050567">
    <property type="term" value="F:glutaminyl-tRNA synthase (glutamine-hydrolyzing) activity"/>
    <property type="evidence" value="ECO:0007669"/>
    <property type="project" value="UniProtKB-UniRule"/>
</dbReference>
<dbReference type="NCBIfam" id="NF004014">
    <property type="entry name" value="PRK05477.1-4"/>
    <property type="match status" value="1"/>
</dbReference>
<protein>
    <recommendedName>
        <fullName evidence="11">Glutamyl-tRNA(Gln) amidotransferase subunit B, chloroplastic/mitochondrial</fullName>
        <shortName evidence="11">Glu-AdT subunit B</shortName>
        <ecNumber evidence="11">6.3.5.-</ecNumber>
    </recommendedName>
</protein>
<evidence type="ECO:0000256" key="5">
    <source>
        <dbReference type="ARBA" id="ARBA00022741"/>
    </source>
</evidence>
<dbReference type="GO" id="GO:0005739">
    <property type="term" value="C:mitochondrion"/>
    <property type="evidence" value="ECO:0007669"/>
    <property type="project" value="UniProtKB-SubCell"/>
</dbReference>
<dbReference type="Pfam" id="PF02637">
    <property type="entry name" value="GatB_Yqey"/>
    <property type="match status" value="1"/>
</dbReference>
<reference evidence="14" key="1">
    <citation type="submission" date="2022-05" db="EMBL/GenBank/DDBJ databases">
        <title>The Musa troglodytarum L. genome provides insights into the mechanism of non-climacteric behaviour and enrichment of carotenoids.</title>
        <authorList>
            <person name="Wang J."/>
        </authorList>
    </citation>
    <scope>NUCLEOTIDE SEQUENCE</scope>
    <source>
        <tissue evidence="14">Leaf</tissue>
    </source>
</reference>
<keyword evidence="15" id="KW-1185">Reference proteome</keyword>
<evidence type="ECO:0000256" key="11">
    <source>
        <dbReference type="HAMAP-Rule" id="MF_03147"/>
    </source>
</evidence>
<dbReference type="InterPro" id="IPR018027">
    <property type="entry name" value="Asn/Gln_amidotransferase"/>
</dbReference>
<dbReference type="Pfam" id="PF03195">
    <property type="entry name" value="LOB"/>
    <property type="match status" value="1"/>
</dbReference>
<dbReference type="Pfam" id="PF02934">
    <property type="entry name" value="GatB_N"/>
    <property type="match status" value="1"/>
</dbReference>